<feature type="region of interest" description="Disordered" evidence="1">
    <location>
        <begin position="1"/>
        <end position="23"/>
    </location>
</feature>
<evidence type="ECO:0000256" key="2">
    <source>
        <dbReference type="SAM" id="Phobius"/>
    </source>
</evidence>
<name>A0A1F8FWI1_9BACT</name>
<keyword evidence="2" id="KW-0812">Transmembrane</keyword>
<organism evidence="3 4">
    <name type="scientific">Candidatus Yanofskybacteria bacterium RIFCSPHIGHO2_02_FULL_50_12</name>
    <dbReference type="NCBI Taxonomy" id="1802685"/>
    <lineage>
        <taxon>Bacteria</taxon>
        <taxon>Candidatus Yanofskyibacteriota</taxon>
    </lineage>
</organism>
<evidence type="ECO:0000313" key="4">
    <source>
        <dbReference type="Proteomes" id="UP000178117"/>
    </source>
</evidence>
<comment type="caution">
    <text evidence="3">The sequence shown here is derived from an EMBL/GenBank/DDBJ whole genome shotgun (WGS) entry which is preliminary data.</text>
</comment>
<evidence type="ECO:0000313" key="3">
    <source>
        <dbReference type="EMBL" id="OGN17331.1"/>
    </source>
</evidence>
<dbReference type="STRING" id="1802685.A3C88_01625"/>
<accession>A0A1F8FWI1</accession>
<dbReference type="Proteomes" id="UP000178117">
    <property type="component" value="Unassembled WGS sequence"/>
</dbReference>
<dbReference type="AlphaFoldDB" id="A0A1F8FWI1"/>
<protein>
    <submittedName>
        <fullName evidence="3">Uncharacterized protein</fullName>
    </submittedName>
</protein>
<dbReference type="EMBL" id="MGJZ01000013">
    <property type="protein sequence ID" value="OGN17331.1"/>
    <property type="molecule type" value="Genomic_DNA"/>
</dbReference>
<keyword evidence="2" id="KW-1133">Transmembrane helix</keyword>
<keyword evidence="2" id="KW-0472">Membrane</keyword>
<evidence type="ECO:0000256" key="1">
    <source>
        <dbReference type="SAM" id="MobiDB-lite"/>
    </source>
</evidence>
<proteinExistence type="predicted"/>
<gene>
    <name evidence="3" type="ORF">A3C88_01625</name>
</gene>
<reference evidence="3 4" key="1">
    <citation type="journal article" date="2016" name="Nat. Commun.">
        <title>Thousands of microbial genomes shed light on interconnected biogeochemical processes in an aquifer system.</title>
        <authorList>
            <person name="Anantharaman K."/>
            <person name="Brown C.T."/>
            <person name="Hug L.A."/>
            <person name="Sharon I."/>
            <person name="Castelle C.J."/>
            <person name="Probst A.J."/>
            <person name="Thomas B.C."/>
            <person name="Singh A."/>
            <person name="Wilkins M.J."/>
            <person name="Karaoz U."/>
            <person name="Brodie E.L."/>
            <person name="Williams K.H."/>
            <person name="Hubbard S.S."/>
            <person name="Banfield J.F."/>
        </authorList>
    </citation>
    <scope>NUCLEOTIDE SEQUENCE [LARGE SCALE GENOMIC DNA]</scope>
</reference>
<sequence>MENTPNQFPMPAPQDQPPVSHDSGKKAALFGIIALIIVGVVGFLIWNMTKDYAEAPTISPTATPTIDQDTRNDLRALEEVDTSDLDAEFQEIDQDLNQL</sequence>
<feature type="transmembrane region" description="Helical" evidence="2">
    <location>
        <begin position="27"/>
        <end position="46"/>
    </location>
</feature>